<keyword evidence="4" id="KW-0804">Transcription</keyword>
<name>A0ABV6B6L4_9DEIO</name>
<proteinExistence type="predicted"/>
<dbReference type="EMBL" id="JBHLYR010000091">
    <property type="protein sequence ID" value="MFB9995409.1"/>
    <property type="molecule type" value="Genomic_DNA"/>
</dbReference>
<sequence>MLLKIGEVAQRTGLCTRTLRHYDTLGLLHPSSRSDSHYQLYTPSELQRLLQIQT</sequence>
<dbReference type="PANTHER" id="PTHR30204:SF69">
    <property type="entry name" value="MERR-FAMILY TRANSCRIPTIONAL REGULATOR"/>
    <property type="match status" value="1"/>
</dbReference>
<dbReference type="RefSeq" id="WP_380017317.1">
    <property type="nucleotide sequence ID" value="NZ_JBHLYR010000091.1"/>
</dbReference>
<dbReference type="Proteomes" id="UP001589733">
    <property type="component" value="Unassembled WGS sequence"/>
</dbReference>
<dbReference type="SUPFAM" id="SSF46955">
    <property type="entry name" value="Putative DNA-binding domain"/>
    <property type="match status" value="1"/>
</dbReference>
<evidence type="ECO:0000313" key="6">
    <source>
        <dbReference type="EMBL" id="MFB9995409.1"/>
    </source>
</evidence>
<dbReference type="PANTHER" id="PTHR30204">
    <property type="entry name" value="REDOX-CYCLING DRUG-SENSING TRANSCRIPTIONAL ACTIVATOR SOXR"/>
    <property type="match status" value="1"/>
</dbReference>
<dbReference type="Gene3D" id="1.10.1660.10">
    <property type="match status" value="1"/>
</dbReference>
<evidence type="ECO:0000259" key="5">
    <source>
        <dbReference type="PROSITE" id="PS50937"/>
    </source>
</evidence>
<keyword evidence="2" id="KW-0805">Transcription regulation</keyword>
<evidence type="ECO:0000256" key="3">
    <source>
        <dbReference type="ARBA" id="ARBA00023125"/>
    </source>
</evidence>
<feature type="domain" description="HTH merR-type" evidence="5">
    <location>
        <begin position="2"/>
        <end position="54"/>
    </location>
</feature>
<gene>
    <name evidence="6" type="ORF">ACFFLM_26055</name>
</gene>
<evidence type="ECO:0000256" key="2">
    <source>
        <dbReference type="ARBA" id="ARBA00023015"/>
    </source>
</evidence>
<dbReference type="PROSITE" id="PS50937">
    <property type="entry name" value="HTH_MERR_2"/>
    <property type="match status" value="1"/>
</dbReference>
<dbReference type="InterPro" id="IPR009061">
    <property type="entry name" value="DNA-bd_dom_put_sf"/>
</dbReference>
<keyword evidence="1" id="KW-0678">Repressor</keyword>
<protein>
    <submittedName>
        <fullName evidence="6">MerR family transcriptional regulator</fullName>
    </submittedName>
</protein>
<dbReference type="InterPro" id="IPR047057">
    <property type="entry name" value="MerR_fam"/>
</dbReference>
<evidence type="ECO:0000256" key="4">
    <source>
        <dbReference type="ARBA" id="ARBA00023163"/>
    </source>
</evidence>
<keyword evidence="3" id="KW-0238">DNA-binding</keyword>
<comment type="caution">
    <text evidence="6">The sequence shown here is derived from an EMBL/GenBank/DDBJ whole genome shotgun (WGS) entry which is preliminary data.</text>
</comment>
<dbReference type="SMART" id="SM00422">
    <property type="entry name" value="HTH_MERR"/>
    <property type="match status" value="1"/>
</dbReference>
<organism evidence="6 7">
    <name type="scientific">Deinococcus oregonensis</name>
    <dbReference type="NCBI Taxonomy" id="1805970"/>
    <lineage>
        <taxon>Bacteria</taxon>
        <taxon>Thermotogati</taxon>
        <taxon>Deinococcota</taxon>
        <taxon>Deinococci</taxon>
        <taxon>Deinococcales</taxon>
        <taxon>Deinococcaceae</taxon>
        <taxon>Deinococcus</taxon>
    </lineage>
</organism>
<accession>A0ABV6B6L4</accession>
<evidence type="ECO:0000313" key="7">
    <source>
        <dbReference type="Proteomes" id="UP001589733"/>
    </source>
</evidence>
<evidence type="ECO:0000256" key="1">
    <source>
        <dbReference type="ARBA" id="ARBA00022491"/>
    </source>
</evidence>
<dbReference type="Pfam" id="PF13411">
    <property type="entry name" value="MerR_1"/>
    <property type="match status" value="1"/>
</dbReference>
<reference evidence="6 7" key="1">
    <citation type="submission" date="2024-09" db="EMBL/GenBank/DDBJ databases">
        <authorList>
            <person name="Sun Q."/>
            <person name="Mori K."/>
        </authorList>
    </citation>
    <scope>NUCLEOTIDE SEQUENCE [LARGE SCALE GENOMIC DNA]</scope>
    <source>
        <strain evidence="6 7">JCM 13503</strain>
    </source>
</reference>
<dbReference type="InterPro" id="IPR000551">
    <property type="entry name" value="MerR-type_HTH_dom"/>
</dbReference>
<keyword evidence="7" id="KW-1185">Reference proteome</keyword>